<proteinExistence type="inferred from homology"/>
<sequence length="91" mass="10265">MELGIFKLGAIFIVASADVGFAIWDRYSVDDALPPVAYTAHLMGALAGITIGLVVLKNFEQKLHEQYIWWLALGIYIACTVFAIFWNVFYY</sequence>
<dbReference type="EMBL" id="KQ427174">
    <property type="protein sequence ID" value="KOF67333.1"/>
    <property type="molecule type" value="Genomic_DNA"/>
</dbReference>
<evidence type="ECO:0000256" key="5">
    <source>
        <dbReference type="ARBA" id="ARBA00023136"/>
    </source>
</evidence>
<evidence type="ECO:0000256" key="2">
    <source>
        <dbReference type="ARBA" id="ARBA00009045"/>
    </source>
</evidence>
<dbReference type="PANTHER" id="PTHR45840:SF2">
    <property type="entry name" value="PROTEIN RHOMBOID-RELATED"/>
    <property type="match status" value="1"/>
</dbReference>
<reference evidence="7" key="1">
    <citation type="submission" date="2015-07" db="EMBL/GenBank/DDBJ databases">
        <title>MeaNS - Measles Nucleotide Surveillance Program.</title>
        <authorList>
            <person name="Tran T."/>
            <person name="Druce J."/>
        </authorList>
    </citation>
    <scope>NUCLEOTIDE SEQUENCE</scope>
    <source>
        <strain evidence="7">UCB-OBI-ISO-001</strain>
        <tissue evidence="7">Gonad</tissue>
    </source>
</reference>
<keyword evidence="5 6" id="KW-0472">Membrane</keyword>
<gene>
    <name evidence="7" type="ORF">OCBIM_22009951mg</name>
</gene>
<evidence type="ECO:0000256" key="1">
    <source>
        <dbReference type="ARBA" id="ARBA00004141"/>
    </source>
</evidence>
<feature type="transmembrane region" description="Helical" evidence="6">
    <location>
        <begin position="36"/>
        <end position="56"/>
    </location>
</feature>
<dbReference type="GO" id="GO:0004252">
    <property type="term" value="F:serine-type endopeptidase activity"/>
    <property type="evidence" value="ECO:0007669"/>
    <property type="project" value="TreeGrafter"/>
</dbReference>
<dbReference type="SUPFAM" id="SSF144091">
    <property type="entry name" value="Rhomboid-like"/>
    <property type="match status" value="1"/>
</dbReference>
<keyword evidence="3 6" id="KW-0812">Transmembrane</keyword>
<dbReference type="OrthoDB" id="418595at2759"/>
<dbReference type="PANTHER" id="PTHR45840">
    <property type="entry name" value="RHOMBOID-RELATED PROTEIN"/>
    <property type="match status" value="1"/>
</dbReference>
<feature type="transmembrane region" description="Helical" evidence="6">
    <location>
        <begin position="68"/>
        <end position="89"/>
    </location>
</feature>
<dbReference type="GO" id="GO:0016020">
    <property type="term" value="C:membrane"/>
    <property type="evidence" value="ECO:0007669"/>
    <property type="project" value="UniProtKB-SubCell"/>
</dbReference>
<evidence type="ECO:0000256" key="6">
    <source>
        <dbReference type="SAM" id="Phobius"/>
    </source>
</evidence>
<dbReference type="STRING" id="37653.A0A0L8FRQ2"/>
<dbReference type="InterPro" id="IPR051739">
    <property type="entry name" value="Rhomboid_IM_Serine_Proteases"/>
</dbReference>
<evidence type="ECO:0000313" key="7">
    <source>
        <dbReference type="EMBL" id="KOF67333.1"/>
    </source>
</evidence>
<evidence type="ECO:0000256" key="3">
    <source>
        <dbReference type="ARBA" id="ARBA00022692"/>
    </source>
</evidence>
<accession>A0A0L8FRQ2</accession>
<organism evidence="7">
    <name type="scientific">Octopus bimaculoides</name>
    <name type="common">California two-spotted octopus</name>
    <dbReference type="NCBI Taxonomy" id="37653"/>
    <lineage>
        <taxon>Eukaryota</taxon>
        <taxon>Metazoa</taxon>
        <taxon>Spiralia</taxon>
        <taxon>Lophotrochozoa</taxon>
        <taxon>Mollusca</taxon>
        <taxon>Cephalopoda</taxon>
        <taxon>Coleoidea</taxon>
        <taxon>Octopodiformes</taxon>
        <taxon>Octopoda</taxon>
        <taxon>Incirrata</taxon>
        <taxon>Octopodidae</taxon>
        <taxon>Octopus</taxon>
    </lineage>
</organism>
<protein>
    <submittedName>
        <fullName evidence="7">Uncharacterized protein</fullName>
    </submittedName>
</protein>
<dbReference type="KEGG" id="obi:106881608"/>
<dbReference type="InterPro" id="IPR035952">
    <property type="entry name" value="Rhomboid-like_sf"/>
</dbReference>
<name>A0A0L8FRQ2_OCTBM</name>
<dbReference type="OMA" id="CAWWVMV"/>
<dbReference type="AlphaFoldDB" id="A0A0L8FRQ2"/>
<comment type="subcellular location">
    <subcellularLocation>
        <location evidence="1">Membrane</location>
        <topology evidence="1">Multi-pass membrane protein</topology>
    </subcellularLocation>
</comment>
<feature type="transmembrane region" description="Helical" evidence="6">
    <location>
        <begin position="5"/>
        <end position="24"/>
    </location>
</feature>
<comment type="similarity">
    <text evidence="2">Belongs to the peptidase S54 family.</text>
</comment>
<keyword evidence="4 6" id="KW-1133">Transmembrane helix</keyword>
<evidence type="ECO:0000256" key="4">
    <source>
        <dbReference type="ARBA" id="ARBA00022989"/>
    </source>
</evidence>